<organism evidence="1 2">
    <name type="scientific">Araneus ventricosus</name>
    <name type="common">Orbweaver spider</name>
    <name type="synonym">Epeira ventricosa</name>
    <dbReference type="NCBI Taxonomy" id="182803"/>
    <lineage>
        <taxon>Eukaryota</taxon>
        <taxon>Metazoa</taxon>
        <taxon>Ecdysozoa</taxon>
        <taxon>Arthropoda</taxon>
        <taxon>Chelicerata</taxon>
        <taxon>Arachnida</taxon>
        <taxon>Araneae</taxon>
        <taxon>Araneomorphae</taxon>
        <taxon>Entelegynae</taxon>
        <taxon>Araneoidea</taxon>
        <taxon>Araneidae</taxon>
        <taxon>Araneus</taxon>
    </lineage>
</organism>
<dbReference type="Proteomes" id="UP000499080">
    <property type="component" value="Unassembled WGS sequence"/>
</dbReference>
<evidence type="ECO:0000313" key="2">
    <source>
        <dbReference type="Proteomes" id="UP000499080"/>
    </source>
</evidence>
<keyword evidence="2" id="KW-1185">Reference proteome</keyword>
<proteinExistence type="predicted"/>
<protein>
    <submittedName>
        <fullName evidence="1">Uncharacterized protein</fullName>
    </submittedName>
</protein>
<evidence type="ECO:0000313" key="1">
    <source>
        <dbReference type="EMBL" id="GBN97864.1"/>
    </source>
</evidence>
<reference evidence="1 2" key="1">
    <citation type="journal article" date="2019" name="Sci. Rep.">
        <title>Orb-weaving spider Araneus ventricosus genome elucidates the spidroin gene catalogue.</title>
        <authorList>
            <person name="Kono N."/>
            <person name="Nakamura H."/>
            <person name="Ohtoshi R."/>
            <person name="Moran D.A.P."/>
            <person name="Shinohara A."/>
            <person name="Yoshida Y."/>
            <person name="Fujiwara M."/>
            <person name="Mori M."/>
            <person name="Tomita M."/>
            <person name="Arakawa K."/>
        </authorList>
    </citation>
    <scope>NUCLEOTIDE SEQUENCE [LARGE SCALE GENOMIC DNA]</scope>
</reference>
<sequence>MALVPINSKIQSNPIPLLRPQYLAHRSGRKSRLLMEFIKSFPFLFCIQEILGIHPLQISSISSVNQLPKCQADSYSPTFLATKRRAEHVPLNFRTHRHLPYNSQFKMSELKKALNDAHDTSPGPDGIHFTSPFEHTFSLQSVISI</sequence>
<accession>A0A4Y2TB47</accession>
<dbReference type="OrthoDB" id="6115992at2759"/>
<gene>
    <name evidence="1" type="ORF">AVEN_94089_1</name>
</gene>
<name>A0A4Y2TB47_ARAVE</name>
<dbReference type="EMBL" id="BGPR01027409">
    <property type="protein sequence ID" value="GBN97864.1"/>
    <property type="molecule type" value="Genomic_DNA"/>
</dbReference>
<dbReference type="AlphaFoldDB" id="A0A4Y2TB47"/>
<comment type="caution">
    <text evidence="1">The sequence shown here is derived from an EMBL/GenBank/DDBJ whole genome shotgun (WGS) entry which is preliminary data.</text>
</comment>